<dbReference type="EMBL" id="CP045096">
    <property type="protein sequence ID" value="QFQ95822.1"/>
    <property type="molecule type" value="Genomic_DNA"/>
</dbReference>
<evidence type="ECO:0000313" key="2">
    <source>
        <dbReference type="Proteomes" id="UP000327294"/>
    </source>
</evidence>
<dbReference type="Proteomes" id="UP000327294">
    <property type="component" value="Chromosome"/>
</dbReference>
<sequence>MSPDSLVRGSVRSAADLNDQIRALWRHAGGSLSAQERAEYELLVVEWAAAIRGDIIEAA</sequence>
<keyword evidence="2" id="KW-1185">Reference proteome</keyword>
<protein>
    <submittedName>
        <fullName evidence="1">Uncharacterized protein</fullName>
    </submittedName>
</protein>
<reference evidence="1 2" key="1">
    <citation type="submission" date="2019-10" db="EMBL/GenBank/DDBJ databases">
        <title>Streptomyces sp. strain GY16 isolated from leaves of Broussonetia papyrifera.</title>
        <authorList>
            <person name="Mo P."/>
        </authorList>
    </citation>
    <scope>NUCLEOTIDE SEQUENCE [LARGE SCALE GENOMIC DNA]</scope>
    <source>
        <strain evidence="1 2">GY16</strain>
    </source>
</reference>
<dbReference type="KEGG" id="sphv:F9278_06135"/>
<dbReference type="AlphaFoldDB" id="A0A5P8JZ82"/>
<name>A0A5P8JZ82_9ACTN</name>
<organism evidence="1 2">
    <name type="scientific">Streptomyces phaeolivaceus</name>
    <dbReference type="NCBI Taxonomy" id="2653200"/>
    <lineage>
        <taxon>Bacteria</taxon>
        <taxon>Bacillati</taxon>
        <taxon>Actinomycetota</taxon>
        <taxon>Actinomycetes</taxon>
        <taxon>Kitasatosporales</taxon>
        <taxon>Streptomycetaceae</taxon>
        <taxon>Streptomyces</taxon>
    </lineage>
</organism>
<gene>
    <name evidence="1" type="ORF">F9278_06135</name>
</gene>
<evidence type="ECO:0000313" key="1">
    <source>
        <dbReference type="EMBL" id="QFQ95822.1"/>
    </source>
</evidence>
<proteinExistence type="predicted"/>
<accession>A0A5P8JZ82</accession>
<dbReference type="RefSeq" id="WP_152167352.1">
    <property type="nucleotide sequence ID" value="NZ_CP045096.1"/>
</dbReference>